<dbReference type="Proteomes" id="UP000557688">
    <property type="component" value="Unassembled WGS sequence"/>
</dbReference>
<accession>A0A839UWQ3</accession>
<dbReference type="Proteomes" id="UP000565205">
    <property type="component" value="Unassembled WGS sequence"/>
</dbReference>
<evidence type="ECO:0000313" key="5">
    <source>
        <dbReference type="Proteomes" id="UP000565205"/>
    </source>
</evidence>
<feature type="region of interest" description="Disordered" evidence="1">
    <location>
        <begin position="1"/>
        <end position="21"/>
    </location>
</feature>
<gene>
    <name evidence="2" type="ORF">FHR90_002052</name>
    <name evidence="3" type="ORF">HUK83_14050</name>
</gene>
<dbReference type="AlphaFoldDB" id="A0A839UWQ3"/>
<dbReference type="RefSeq" id="WP_176625755.1">
    <property type="nucleotide sequence ID" value="NZ_JABXXQ010000377.1"/>
</dbReference>
<reference evidence="3 5" key="1">
    <citation type="submission" date="2020-06" db="EMBL/GenBank/DDBJ databases">
        <title>Description of novel acetic acid bacteria.</title>
        <authorList>
            <person name="Sombolestani A."/>
        </authorList>
    </citation>
    <scope>NUCLEOTIDE SEQUENCE [LARGE SCALE GENOMIC DNA]</scope>
    <source>
        <strain evidence="3 5">LMG 26838</strain>
    </source>
</reference>
<evidence type="ECO:0000256" key="1">
    <source>
        <dbReference type="SAM" id="MobiDB-lite"/>
    </source>
</evidence>
<dbReference type="EMBL" id="JACHXV010000006">
    <property type="protein sequence ID" value="MBB3174216.1"/>
    <property type="molecule type" value="Genomic_DNA"/>
</dbReference>
<protein>
    <submittedName>
        <fullName evidence="2">Uncharacterized protein</fullName>
    </submittedName>
</protein>
<reference evidence="2 4" key="2">
    <citation type="submission" date="2020-08" db="EMBL/GenBank/DDBJ databases">
        <title>Genomic Encyclopedia of Type Strains, Phase III (KMG-III): the genomes of soil and plant-associated and newly described type strains.</title>
        <authorList>
            <person name="Whitman W."/>
        </authorList>
    </citation>
    <scope>NUCLEOTIDE SEQUENCE [LARGE SCALE GENOMIC DNA]</scope>
    <source>
        <strain evidence="2 4">CECT 8088</strain>
    </source>
</reference>
<evidence type="ECO:0000313" key="2">
    <source>
        <dbReference type="EMBL" id="MBB3174216.1"/>
    </source>
</evidence>
<dbReference type="EMBL" id="JABXXQ010000377">
    <property type="protein sequence ID" value="NVN31446.1"/>
    <property type="molecule type" value="Genomic_DNA"/>
</dbReference>
<sequence>MRSLRSPADHDDATTAGLTGDHQVMAGVMTVALENVALRHLDMRAP</sequence>
<name>A0A839UWQ3_9PROT</name>
<keyword evidence="4" id="KW-1185">Reference proteome</keyword>
<evidence type="ECO:0000313" key="3">
    <source>
        <dbReference type="EMBL" id="NVN31446.1"/>
    </source>
</evidence>
<evidence type="ECO:0000313" key="4">
    <source>
        <dbReference type="Proteomes" id="UP000557688"/>
    </source>
</evidence>
<organism evidence="2 4">
    <name type="scientific">Endobacter medicaginis</name>
    <dbReference type="NCBI Taxonomy" id="1181271"/>
    <lineage>
        <taxon>Bacteria</taxon>
        <taxon>Pseudomonadati</taxon>
        <taxon>Pseudomonadota</taxon>
        <taxon>Alphaproteobacteria</taxon>
        <taxon>Acetobacterales</taxon>
        <taxon>Acetobacteraceae</taxon>
        <taxon>Endobacter</taxon>
    </lineage>
</organism>
<proteinExistence type="predicted"/>
<comment type="caution">
    <text evidence="2">The sequence shown here is derived from an EMBL/GenBank/DDBJ whole genome shotgun (WGS) entry which is preliminary data.</text>
</comment>